<keyword evidence="1" id="KW-0472">Membrane</keyword>
<gene>
    <name evidence="2" type="ORF">SAMN04515674_11151</name>
</gene>
<accession>A0A1I5W8P2</accession>
<dbReference type="OrthoDB" id="1453686at2"/>
<evidence type="ECO:0000313" key="3">
    <source>
        <dbReference type="Proteomes" id="UP000199306"/>
    </source>
</evidence>
<keyword evidence="1" id="KW-1133">Transmembrane helix</keyword>
<evidence type="ECO:0000313" key="2">
    <source>
        <dbReference type="EMBL" id="SFQ16168.1"/>
    </source>
</evidence>
<proteinExistence type="predicted"/>
<keyword evidence="1" id="KW-0812">Transmembrane</keyword>
<organism evidence="2 3">
    <name type="scientific">Pseudarcicella hirudinis</name>
    <dbReference type="NCBI Taxonomy" id="1079859"/>
    <lineage>
        <taxon>Bacteria</taxon>
        <taxon>Pseudomonadati</taxon>
        <taxon>Bacteroidota</taxon>
        <taxon>Cytophagia</taxon>
        <taxon>Cytophagales</taxon>
        <taxon>Flectobacillaceae</taxon>
        <taxon>Pseudarcicella</taxon>
    </lineage>
</organism>
<feature type="transmembrane region" description="Helical" evidence="1">
    <location>
        <begin position="64"/>
        <end position="85"/>
    </location>
</feature>
<evidence type="ECO:0000256" key="1">
    <source>
        <dbReference type="SAM" id="Phobius"/>
    </source>
</evidence>
<dbReference type="Proteomes" id="UP000199306">
    <property type="component" value="Unassembled WGS sequence"/>
</dbReference>
<dbReference type="AlphaFoldDB" id="A0A1I5W8P2"/>
<sequence>MKPDIPKKAPGQKMIKRMPLRTKWILCVLGGIILFAFGLSVLANAISIKANPAAPVVTWLLRESYGIVVTCIGLLCFGQAIRFRVMMDTNRRFNKMEREIQRKMKKNTKVPQ</sequence>
<protein>
    <submittedName>
        <fullName evidence="2">Uncharacterized protein</fullName>
    </submittedName>
</protein>
<keyword evidence="3" id="KW-1185">Reference proteome</keyword>
<reference evidence="2 3" key="1">
    <citation type="submission" date="2016-10" db="EMBL/GenBank/DDBJ databases">
        <authorList>
            <person name="de Groot N.N."/>
        </authorList>
    </citation>
    <scope>NUCLEOTIDE SEQUENCE [LARGE SCALE GENOMIC DNA]</scope>
    <source>
        <strain evidence="3">E92,LMG 26720,CCM 7988</strain>
    </source>
</reference>
<dbReference type="RefSeq" id="WP_092018438.1">
    <property type="nucleotide sequence ID" value="NZ_FOXH01000011.1"/>
</dbReference>
<name>A0A1I5W8P2_9BACT</name>
<dbReference type="EMBL" id="FOXH01000011">
    <property type="protein sequence ID" value="SFQ16168.1"/>
    <property type="molecule type" value="Genomic_DNA"/>
</dbReference>